<comment type="subcellular location">
    <subcellularLocation>
        <location evidence="1">Cell envelope</location>
    </subcellularLocation>
</comment>
<gene>
    <name evidence="7" type="ORF">BF93_13195</name>
</gene>
<reference evidence="7 8" key="1">
    <citation type="submission" date="2014-02" db="EMBL/GenBank/DDBJ databases">
        <title>Genome sequence of Brachybacterium phenoliresistens strain W13A50.</title>
        <authorList>
            <person name="Wang X."/>
        </authorList>
    </citation>
    <scope>NUCLEOTIDE SEQUENCE [LARGE SCALE GENOMIC DNA]</scope>
    <source>
        <strain evidence="7 8">W13A50</strain>
    </source>
</reference>
<comment type="similarity">
    <text evidence="2">Belongs to the bacterial solute-binding protein 8 family.</text>
</comment>
<name>Z9JMA6_9MICO</name>
<dbReference type="OrthoDB" id="7941913at2"/>
<dbReference type="STRING" id="396014.BF93_13195"/>
<accession>Z9JMA6</accession>
<proteinExistence type="inferred from homology"/>
<dbReference type="InterPro" id="IPR002491">
    <property type="entry name" value="ABC_transptr_periplasmic_BD"/>
</dbReference>
<dbReference type="PATRIC" id="fig|396014.3.peg.3677"/>
<keyword evidence="3" id="KW-0813">Transport</keyword>
<evidence type="ECO:0000313" key="8">
    <source>
        <dbReference type="Proteomes" id="UP000023067"/>
    </source>
</evidence>
<dbReference type="PANTHER" id="PTHR30532:SF24">
    <property type="entry name" value="FERRIC ENTEROBACTIN-BINDING PERIPLASMIC PROTEIN FEPB"/>
    <property type="match status" value="1"/>
</dbReference>
<organism evidence="7 8">
    <name type="scientific">Brachybacterium phenoliresistens</name>
    <dbReference type="NCBI Taxonomy" id="396014"/>
    <lineage>
        <taxon>Bacteria</taxon>
        <taxon>Bacillati</taxon>
        <taxon>Actinomycetota</taxon>
        <taxon>Actinomycetes</taxon>
        <taxon>Micrococcales</taxon>
        <taxon>Dermabacteraceae</taxon>
        <taxon>Brachybacterium</taxon>
    </lineage>
</organism>
<dbReference type="eggNOG" id="COG0614">
    <property type="taxonomic scope" value="Bacteria"/>
</dbReference>
<dbReference type="PANTHER" id="PTHR30532">
    <property type="entry name" value="IRON III DICITRATE-BINDING PERIPLASMIC PROTEIN"/>
    <property type="match status" value="1"/>
</dbReference>
<evidence type="ECO:0000256" key="4">
    <source>
        <dbReference type="ARBA" id="ARBA00022729"/>
    </source>
</evidence>
<evidence type="ECO:0000256" key="3">
    <source>
        <dbReference type="ARBA" id="ARBA00022448"/>
    </source>
</evidence>
<feature type="signal peptide" evidence="5">
    <location>
        <begin position="1"/>
        <end position="28"/>
    </location>
</feature>
<dbReference type="Pfam" id="PF01497">
    <property type="entry name" value="Peripla_BP_2"/>
    <property type="match status" value="1"/>
</dbReference>
<dbReference type="InterPro" id="IPR051313">
    <property type="entry name" value="Bact_iron-sidero_bind"/>
</dbReference>
<dbReference type="Gene3D" id="3.40.50.1980">
    <property type="entry name" value="Nitrogenase molybdenum iron protein domain"/>
    <property type="match status" value="2"/>
</dbReference>
<evidence type="ECO:0000313" key="7">
    <source>
        <dbReference type="EMBL" id="EWS79515.1"/>
    </source>
</evidence>
<evidence type="ECO:0000259" key="6">
    <source>
        <dbReference type="Pfam" id="PF01497"/>
    </source>
</evidence>
<dbReference type="GO" id="GO:1901678">
    <property type="term" value="P:iron coordination entity transport"/>
    <property type="evidence" value="ECO:0007669"/>
    <property type="project" value="UniProtKB-ARBA"/>
</dbReference>
<dbReference type="InterPro" id="IPR006311">
    <property type="entry name" value="TAT_signal"/>
</dbReference>
<dbReference type="GO" id="GO:0030288">
    <property type="term" value="C:outer membrane-bounded periplasmic space"/>
    <property type="evidence" value="ECO:0007669"/>
    <property type="project" value="TreeGrafter"/>
</dbReference>
<dbReference type="PROSITE" id="PS51318">
    <property type="entry name" value="TAT"/>
    <property type="match status" value="1"/>
</dbReference>
<dbReference type="EMBL" id="JDYK01000034">
    <property type="protein sequence ID" value="EWS79515.1"/>
    <property type="molecule type" value="Genomic_DNA"/>
</dbReference>
<dbReference type="Proteomes" id="UP000023067">
    <property type="component" value="Unassembled WGS sequence"/>
</dbReference>
<feature type="chain" id="PRO_5004990890" evidence="5">
    <location>
        <begin position="29"/>
        <end position="343"/>
    </location>
</feature>
<keyword evidence="8" id="KW-1185">Reference proteome</keyword>
<keyword evidence="4 5" id="KW-0732">Signal</keyword>
<dbReference type="AlphaFoldDB" id="Z9JMA6"/>
<dbReference type="HOGENOM" id="CLU_062437_0_0_11"/>
<dbReference type="SUPFAM" id="SSF53807">
    <property type="entry name" value="Helical backbone' metal receptor"/>
    <property type="match status" value="1"/>
</dbReference>
<evidence type="ECO:0000256" key="5">
    <source>
        <dbReference type="SAM" id="SignalP"/>
    </source>
</evidence>
<protein>
    <submittedName>
        <fullName evidence="7">Fe3+-hydroxamate ABC transporter substrate-binding protein</fullName>
    </submittedName>
</protein>
<evidence type="ECO:0000256" key="2">
    <source>
        <dbReference type="ARBA" id="ARBA00008814"/>
    </source>
</evidence>
<comment type="caution">
    <text evidence="7">The sequence shown here is derived from an EMBL/GenBank/DDBJ whole genome shotgun (WGS) entry which is preliminary data.</text>
</comment>
<sequence length="343" mass="35843">MTTSSLTRRRFTAGLAGTALLTALTACGGSGDDTADGASDQGGAGGWTYTDGRGVTLELDAMPTRIAAFADYALVLLSYGITPVAVFGRTDVASDPRFAEHDLSDVAIVGNAYGEIDLEALATAAPELIITGIYPTDREGTLDTEGVLYAFADLEQQGQIEKIAPVAAVVVGGAGLEVIEALVELSEAVGADPAAIASAKTGFETARDALTAACEARPEIELTRLYADASGIYLVKTADEPVTQMYAEFGVRLTTLVTDGDFYWDIYSWENAADMMTGDVLLLSDEGFQQADMEAQPTFADDPALVAGQVVVWPNGVMSYAYQAAQMTALAETITTAQDVVPG</sequence>
<dbReference type="RefSeq" id="WP_051487206.1">
    <property type="nucleotide sequence ID" value="NZ_KK070016.1"/>
</dbReference>
<feature type="domain" description="Fe/B12 periplasmic-binding" evidence="6">
    <location>
        <begin position="72"/>
        <end position="315"/>
    </location>
</feature>
<evidence type="ECO:0000256" key="1">
    <source>
        <dbReference type="ARBA" id="ARBA00004196"/>
    </source>
</evidence>